<name>A0A834HB19_RHOSS</name>
<protein>
    <recommendedName>
        <fullName evidence="2">NB-ARC domain-containing protein</fullName>
    </recommendedName>
</protein>
<dbReference type="SUPFAM" id="SSF52540">
    <property type="entry name" value="P-loop containing nucleoside triphosphate hydrolases"/>
    <property type="match status" value="1"/>
</dbReference>
<reference evidence="3" key="1">
    <citation type="submission" date="2019-11" db="EMBL/GenBank/DDBJ databases">
        <authorList>
            <person name="Liu Y."/>
            <person name="Hou J."/>
            <person name="Li T.-Q."/>
            <person name="Guan C.-H."/>
            <person name="Wu X."/>
            <person name="Wu H.-Z."/>
            <person name="Ling F."/>
            <person name="Zhang R."/>
            <person name="Shi X.-G."/>
            <person name="Ren J.-P."/>
            <person name="Chen E.-F."/>
            <person name="Sun J.-M."/>
        </authorList>
    </citation>
    <scope>NUCLEOTIDE SEQUENCE</scope>
    <source>
        <strain evidence="3">Adult_tree_wgs_1</strain>
        <tissue evidence="3">Leaves</tissue>
    </source>
</reference>
<dbReference type="InterPro" id="IPR002182">
    <property type="entry name" value="NB-ARC"/>
</dbReference>
<organism evidence="3 4">
    <name type="scientific">Rhododendron simsii</name>
    <name type="common">Sims's rhododendron</name>
    <dbReference type="NCBI Taxonomy" id="118357"/>
    <lineage>
        <taxon>Eukaryota</taxon>
        <taxon>Viridiplantae</taxon>
        <taxon>Streptophyta</taxon>
        <taxon>Embryophyta</taxon>
        <taxon>Tracheophyta</taxon>
        <taxon>Spermatophyta</taxon>
        <taxon>Magnoliopsida</taxon>
        <taxon>eudicotyledons</taxon>
        <taxon>Gunneridae</taxon>
        <taxon>Pentapetalae</taxon>
        <taxon>asterids</taxon>
        <taxon>Ericales</taxon>
        <taxon>Ericaceae</taxon>
        <taxon>Ericoideae</taxon>
        <taxon>Rhodoreae</taxon>
        <taxon>Rhododendron</taxon>
    </lineage>
</organism>
<dbReference type="Proteomes" id="UP000626092">
    <property type="component" value="Unassembled WGS sequence"/>
</dbReference>
<dbReference type="AlphaFoldDB" id="A0A834HB19"/>
<comment type="caution">
    <text evidence="3">The sequence shown here is derived from an EMBL/GenBank/DDBJ whole genome shotgun (WGS) entry which is preliminary data.</text>
</comment>
<dbReference type="OrthoDB" id="1002634at2759"/>
<evidence type="ECO:0000256" key="1">
    <source>
        <dbReference type="SAM" id="MobiDB-lite"/>
    </source>
</evidence>
<proteinExistence type="predicted"/>
<evidence type="ECO:0000313" key="3">
    <source>
        <dbReference type="EMBL" id="KAF7150742.1"/>
    </source>
</evidence>
<dbReference type="InterPro" id="IPR027417">
    <property type="entry name" value="P-loop_NTPase"/>
</dbReference>
<feature type="compositionally biased region" description="Basic and acidic residues" evidence="1">
    <location>
        <begin position="10"/>
        <end position="21"/>
    </location>
</feature>
<dbReference type="EMBL" id="WJXA01000002">
    <property type="protein sequence ID" value="KAF7150742.1"/>
    <property type="molecule type" value="Genomic_DNA"/>
</dbReference>
<sequence length="228" mass="25174">MRYDGGQGRKVTDGGRRRDTMADEGSCSLGLVRAVTDNVEERTSLPRFTFGNIGSLFSASFSGKMCHNNRGEAGTGIGEIKTDRYGSSSIELGSSTKTKEKVNDDPHVASLFIEEDEVVGIESTREELIHRLLIKESNRTVTSLVGKGGCGKTTPSKKIFDNQKVVEHFDCQAWVLVSQSYKTEDTLRRVMKQLCQTRKECAPGRIDAMDQNSLIHMPDKNGVHTRGN</sequence>
<dbReference type="PANTHER" id="PTHR19338">
    <property type="entry name" value="TRANSLOCASE OF INNER MITOCHONDRIAL MEMBRANE 13 HOMOLOG"/>
    <property type="match status" value="1"/>
</dbReference>
<gene>
    <name evidence="3" type="ORF">RHSIM_Rhsim02G0079300</name>
</gene>
<evidence type="ECO:0000259" key="2">
    <source>
        <dbReference type="Pfam" id="PF00931"/>
    </source>
</evidence>
<accession>A0A834HB19</accession>
<feature type="region of interest" description="Disordered" evidence="1">
    <location>
        <begin position="1"/>
        <end position="23"/>
    </location>
</feature>
<dbReference type="Pfam" id="PF00931">
    <property type="entry name" value="NB-ARC"/>
    <property type="match status" value="1"/>
</dbReference>
<feature type="domain" description="NB-ARC" evidence="2">
    <location>
        <begin position="123"/>
        <end position="200"/>
    </location>
</feature>
<evidence type="ECO:0000313" key="4">
    <source>
        <dbReference type="Proteomes" id="UP000626092"/>
    </source>
</evidence>
<dbReference type="GO" id="GO:0043531">
    <property type="term" value="F:ADP binding"/>
    <property type="evidence" value="ECO:0007669"/>
    <property type="project" value="InterPro"/>
</dbReference>
<keyword evidence="4" id="KW-1185">Reference proteome</keyword>
<dbReference type="Gene3D" id="3.40.50.300">
    <property type="entry name" value="P-loop containing nucleotide triphosphate hydrolases"/>
    <property type="match status" value="1"/>
</dbReference>
<dbReference type="PANTHER" id="PTHR19338:SF32">
    <property type="entry name" value="OS06G0287500 PROTEIN"/>
    <property type="match status" value="1"/>
</dbReference>